<reference evidence="1 2" key="1">
    <citation type="submission" date="2022-04" db="EMBL/GenBank/DDBJ databases">
        <title>The arsenic-methylating capacity of Chitinophaga filiformis YT5 during chitin decomposition.</title>
        <authorList>
            <person name="Chen G."/>
            <person name="Liang Y."/>
        </authorList>
    </citation>
    <scope>NUCLEOTIDE SEQUENCE [LARGE SCALE GENOMIC DNA]</scope>
    <source>
        <strain evidence="1 2">YT5</strain>
    </source>
</reference>
<keyword evidence="2" id="KW-1185">Reference proteome</keyword>
<evidence type="ECO:0000313" key="2">
    <source>
        <dbReference type="Proteomes" id="UP000830198"/>
    </source>
</evidence>
<dbReference type="Proteomes" id="UP000830198">
    <property type="component" value="Chromosome"/>
</dbReference>
<organism evidence="1 2">
    <name type="scientific">Chitinophaga filiformis</name>
    <name type="common">Myxococcus filiformis</name>
    <name type="synonym">Flexibacter filiformis</name>
    <dbReference type="NCBI Taxonomy" id="104663"/>
    <lineage>
        <taxon>Bacteria</taxon>
        <taxon>Pseudomonadati</taxon>
        <taxon>Bacteroidota</taxon>
        <taxon>Chitinophagia</taxon>
        <taxon>Chitinophagales</taxon>
        <taxon>Chitinophagaceae</taxon>
        <taxon>Chitinophaga</taxon>
    </lineage>
</organism>
<gene>
    <name evidence="1" type="ORF">MYF79_25450</name>
</gene>
<proteinExistence type="predicted"/>
<sequence>MSNDAYVLLPHSTLCTTTMRFNCRKIYYRDIDCTVGLWGPHTYLPNYWPIPSSREILRTSIEAKMLFNVLDKFELDLLRKKHLIEGYEVEARSYFNNALSFISTLRPSNIIVNLTNDHSIYFRFYNVPLIETHLEVFYTKDSEDDFVEAVLTTYHNDEVVLKQFGETKNVFALLKQKIMELTMQSSTRTNSIDKKTKELEYNALSI</sequence>
<name>A0ABY4HXN2_CHIFI</name>
<dbReference type="EMBL" id="CP095855">
    <property type="protein sequence ID" value="UPK68307.1"/>
    <property type="molecule type" value="Genomic_DNA"/>
</dbReference>
<evidence type="ECO:0000313" key="1">
    <source>
        <dbReference type="EMBL" id="UPK68307.1"/>
    </source>
</evidence>
<protein>
    <submittedName>
        <fullName evidence="1">Uncharacterized protein</fullName>
    </submittedName>
</protein>
<accession>A0ABY4HXN2</accession>
<dbReference type="RefSeq" id="WP_247810702.1">
    <property type="nucleotide sequence ID" value="NZ_CP095855.1"/>
</dbReference>